<organism evidence="1">
    <name type="scientific">uncultured Caudovirales phage</name>
    <dbReference type="NCBI Taxonomy" id="2100421"/>
    <lineage>
        <taxon>Viruses</taxon>
        <taxon>Duplodnaviria</taxon>
        <taxon>Heunggongvirae</taxon>
        <taxon>Uroviricota</taxon>
        <taxon>Caudoviricetes</taxon>
        <taxon>Peduoviridae</taxon>
        <taxon>Maltschvirus</taxon>
        <taxon>Maltschvirus maltsch</taxon>
    </lineage>
</organism>
<reference evidence="1" key="1">
    <citation type="submission" date="2020-04" db="EMBL/GenBank/DDBJ databases">
        <authorList>
            <person name="Chiriac C."/>
            <person name="Salcher M."/>
            <person name="Ghai R."/>
            <person name="Kavagutti S V."/>
        </authorList>
    </citation>
    <scope>NUCLEOTIDE SEQUENCE</scope>
</reference>
<proteinExistence type="predicted"/>
<evidence type="ECO:0008006" key="2">
    <source>
        <dbReference type="Google" id="ProtNLM"/>
    </source>
</evidence>
<dbReference type="Gene3D" id="3.40.50.300">
    <property type="entry name" value="P-loop containing nucleotide triphosphate hydrolases"/>
    <property type="match status" value="1"/>
</dbReference>
<dbReference type="EMBL" id="LR796167">
    <property type="protein sequence ID" value="CAB4123090.1"/>
    <property type="molecule type" value="Genomic_DNA"/>
</dbReference>
<protein>
    <recommendedName>
        <fullName evidence="2">Terminase</fullName>
    </recommendedName>
</protein>
<evidence type="ECO:0000313" key="1">
    <source>
        <dbReference type="EMBL" id="CAB4123090.1"/>
    </source>
</evidence>
<accession>A0A6J5KST9</accession>
<gene>
    <name evidence="1" type="ORF">UFOVP29_249</name>
</gene>
<dbReference type="InterPro" id="IPR027417">
    <property type="entry name" value="P-loop_NTPase"/>
</dbReference>
<name>A0A6J5KST9_9CAUD</name>
<sequence>MAQISSFVKIKAPYQKTNFTPDQFEEFLKCAQDPLYFIENYIYIQHPTRGRLPMQAYEFQKGLIETYWKNRNTIAMIPRQSGKCVTADITITVRNKITGNIYDVPIGIYFEWQACMRDGRSLPDISKHQRTNQRT</sequence>